<dbReference type="InterPro" id="IPR041670">
    <property type="entry name" value="Znf-CCHC_6"/>
</dbReference>
<evidence type="ECO:0000313" key="2">
    <source>
        <dbReference type="EMBL" id="VBB19071.1"/>
    </source>
</evidence>
<reference evidence="2 3" key="1">
    <citation type="submission" date="2018-10" db="EMBL/GenBank/DDBJ databases">
        <authorList>
            <consortium name="IHU Genomes"/>
        </authorList>
    </citation>
    <scope>NUCLEOTIDE SEQUENCE [LARGE SCALE GENOMIC DNA]</scope>
    <source>
        <strain evidence="2 3">A1</strain>
    </source>
</reference>
<dbReference type="Pfam" id="PF15288">
    <property type="entry name" value="zf-CCHC_6"/>
    <property type="match status" value="1"/>
</dbReference>
<feature type="domain" description="Zinc knuckle" evidence="1">
    <location>
        <begin position="172"/>
        <end position="191"/>
    </location>
</feature>
<proteinExistence type="predicted"/>
<sequence>MSQTQNTKPKKKKYYDFSNKDFATYENLSQIFECIEKEDYFVDVFFDFYWDIFHECYENYKQKNPTFDIDDLTDDSQFALPYVEWIDDVIKYENQKLCDMTLFSIFMKTYPDVYVKKILEWIESNKLPKKYQRYDRAVSKSFFEDVLPDDIFSNVCEYYVYAFDHLDMNKFCHRCGVFGHKSDQKCCPVYSEELQQSLLKTKMVQ</sequence>
<dbReference type="Proteomes" id="UP000594342">
    <property type="component" value="Unassembled WGS sequence"/>
</dbReference>
<evidence type="ECO:0000259" key="1">
    <source>
        <dbReference type="Pfam" id="PF15288"/>
    </source>
</evidence>
<evidence type="ECO:0000313" key="3">
    <source>
        <dbReference type="Proteomes" id="UP000594342"/>
    </source>
</evidence>
<organism evidence="2 3">
    <name type="scientific">Yasminevirus sp. GU-2018</name>
    <dbReference type="NCBI Taxonomy" id="2420051"/>
    <lineage>
        <taxon>Viruses</taxon>
        <taxon>Varidnaviria</taxon>
        <taxon>Bamfordvirae</taxon>
        <taxon>Nucleocytoviricota</taxon>
        <taxon>Megaviricetes</taxon>
        <taxon>Imitervirales</taxon>
        <taxon>Mimiviridae</taxon>
        <taxon>Klosneuvirinae</taxon>
        <taxon>Yasminevirus</taxon>
        <taxon>Yasminevirus saudimassiliense</taxon>
    </lineage>
</organism>
<keyword evidence="3" id="KW-1185">Reference proteome</keyword>
<protein>
    <recommendedName>
        <fullName evidence="1">Zinc knuckle domain-containing protein</fullName>
    </recommendedName>
</protein>
<dbReference type="EMBL" id="UPSH01000002">
    <property type="protein sequence ID" value="VBB19071.1"/>
    <property type="molecule type" value="Genomic_DNA"/>
</dbReference>
<accession>A0A5K0UBE2</accession>
<gene>
    <name evidence="2" type="ORF">YASMINEVIRUS_1603</name>
</gene>
<comment type="caution">
    <text evidence="2">The sequence shown here is derived from an EMBL/GenBank/DDBJ whole genome shotgun (WGS) entry which is preliminary data.</text>
</comment>
<name>A0A5K0UBE2_9VIRU</name>